<dbReference type="InterPro" id="IPR050595">
    <property type="entry name" value="Bact_response_regulator"/>
</dbReference>
<dbReference type="GO" id="GO:0003677">
    <property type="term" value="F:DNA binding"/>
    <property type="evidence" value="ECO:0007669"/>
    <property type="project" value="UniProtKB-KW"/>
</dbReference>
<dbReference type="EMBL" id="FRDJ01000003">
    <property type="protein sequence ID" value="SHN56669.1"/>
    <property type="molecule type" value="Genomic_DNA"/>
</dbReference>
<proteinExistence type="predicted"/>
<dbReference type="SUPFAM" id="SSF52172">
    <property type="entry name" value="CheY-like"/>
    <property type="match status" value="1"/>
</dbReference>
<dbReference type="OrthoDB" id="9790669at2"/>
<reference evidence="9" key="1">
    <citation type="submission" date="2016-12" db="EMBL/GenBank/DDBJ databases">
        <authorList>
            <person name="Varghese N."/>
            <person name="Submissions S."/>
        </authorList>
    </citation>
    <scope>NUCLEOTIDE SEQUENCE [LARGE SCALE GENOMIC DNA]</scope>
    <source>
        <strain evidence="9">DSM 13020</strain>
    </source>
</reference>
<sequence length="120" mass="13468">MKVLVVDDSDVLRKITVFNLKKIGFDVEEAIDGIDGLEKMKTWQPDVVILDIMMPRMDGFAVLKEMRRDENIKNIPVIVLTAKGGQDDEQIALSLGAKKVLTKPFSPTQLIEEVRSLANE</sequence>
<organism evidence="8 9">
    <name type="scientific">Fervidobacterium gondwanense DSM 13020</name>
    <dbReference type="NCBI Taxonomy" id="1121883"/>
    <lineage>
        <taxon>Bacteria</taxon>
        <taxon>Thermotogati</taxon>
        <taxon>Thermotogota</taxon>
        <taxon>Thermotogae</taxon>
        <taxon>Thermotogales</taxon>
        <taxon>Fervidobacteriaceae</taxon>
        <taxon>Fervidobacterium</taxon>
    </lineage>
</organism>
<dbReference type="GO" id="GO:0000160">
    <property type="term" value="P:phosphorelay signal transduction system"/>
    <property type="evidence" value="ECO:0007669"/>
    <property type="project" value="UniProtKB-KW"/>
</dbReference>
<dbReference type="AlphaFoldDB" id="A0A1M7SDW2"/>
<dbReference type="STRING" id="1121883.SAMN02745226_00802"/>
<dbReference type="Gene3D" id="3.40.50.2300">
    <property type="match status" value="1"/>
</dbReference>
<dbReference type="SMART" id="SM00448">
    <property type="entry name" value="REC"/>
    <property type="match status" value="1"/>
</dbReference>
<protein>
    <submittedName>
        <fullName evidence="8">Two-component system, chemotaxis family, response regulator CheY</fullName>
    </submittedName>
</protein>
<evidence type="ECO:0000256" key="4">
    <source>
        <dbReference type="ARBA" id="ARBA00023125"/>
    </source>
</evidence>
<feature type="modified residue" description="4-aspartylphosphate" evidence="6">
    <location>
        <position position="51"/>
    </location>
</feature>
<dbReference type="InterPro" id="IPR001789">
    <property type="entry name" value="Sig_transdc_resp-reg_receiver"/>
</dbReference>
<evidence type="ECO:0000256" key="3">
    <source>
        <dbReference type="ARBA" id="ARBA00023015"/>
    </source>
</evidence>
<keyword evidence="2" id="KW-0902">Two-component regulatory system</keyword>
<keyword evidence="9" id="KW-1185">Reference proteome</keyword>
<dbReference type="PANTHER" id="PTHR44591:SF14">
    <property type="entry name" value="PROTEIN PILG"/>
    <property type="match status" value="1"/>
</dbReference>
<evidence type="ECO:0000259" key="7">
    <source>
        <dbReference type="PROSITE" id="PS50110"/>
    </source>
</evidence>
<dbReference type="FunFam" id="3.40.50.2300:FF:000001">
    <property type="entry name" value="DNA-binding response regulator PhoB"/>
    <property type="match status" value="1"/>
</dbReference>
<evidence type="ECO:0000256" key="2">
    <source>
        <dbReference type="ARBA" id="ARBA00023012"/>
    </source>
</evidence>
<feature type="domain" description="Response regulatory" evidence="7">
    <location>
        <begin position="2"/>
        <end position="118"/>
    </location>
</feature>
<dbReference type="PANTHER" id="PTHR44591">
    <property type="entry name" value="STRESS RESPONSE REGULATOR PROTEIN 1"/>
    <property type="match status" value="1"/>
</dbReference>
<keyword evidence="4" id="KW-0238">DNA-binding</keyword>
<keyword evidence="1 6" id="KW-0597">Phosphoprotein</keyword>
<evidence type="ECO:0000313" key="8">
    <source>
        <dbReference type="EMBL" id="SHN56669.1"/>
    </source>
</evidence>
<dbReference type="RefSeq" id="WP_072758591.1">
    <property type="nucleotide sequence ID" value="NZ_FRDJ01000003.1"/>
</dbReference>
<keyword evidence="5" id="KW-0804">Transcription</keyword>
<dbReference type="Pfam" id="PF00072">
    <property type="entry name" value="Response_reg"/>
    <property type="match status" value="1"/>
</dbReference>
<accession>A0A1M7SDW2</accession>
<evidence type="ECO:0000256" key="5">
    <source>
        <dbReference type="ARBA" id="ARBA00023163"/>
    </source>
</evidence>
<evidence type="ECO:0000313" key="9">
    <source>
        <dbReference type="Proteomes" id="UP000184207"/>
    </source>
</evidence>
<gene>
    <name evidence="8" type="ORF">SAMN02745226_00802</name>
</gene>
<evidence type="ECO:0000256" key="6">
    <source>
        <dbReference type="PROSITE-ProRule" id="PRU00169"/>
    </source>
</evidence>
<keyword evidence="3" id="KW-0805">Transcription regulation</keyword>
<dbReference type="Proteomes" id="UP000184207">
    <property type="component" value="Unassembled WGS sequence"/>
</dbReference>
<evidence type="ECO:0000256" key="1">
    <source>
        <dbReference type="ARBA" id="ARBA00022553"/>
    </source>
</evidence>
<name>A0A1M7SDW2_FERGO</name>
<dbReference type="PROSITE" id="PS50110">
    <property type="entry name" value="RESPONSE_REGULATORY"/>
    <property type="match status" value="1"/>
</dbReference>
<dbReference type="InterPro" id="IPR011006">
    <property type="entry name" value="CheY-like_superfamily"/>
</dbReference>